<evidence type="ECO:0000313" key="1">
    <source>
        <dbReference type="EMBL" id="GAH96683.1"/>
    </source>
</evidence>
<gene>
    <name evidence="1" type="ORF">S03H2_69347</name>
</gene>
<name>X1LRB4_9ZZZZ</name>
<organism evidence="1">
    <name type="scientific">marine sediment metagenome</name>
    <dbReference type="NCBI Taxonomy" id="412755"/>
    <lineage>
        <taxon>unclassified sequences</taxon>
        <taxon>metagenomes</taxon>
        <taxon>ecological metagenomes</taxon>
    </lineage>
</organism>
<reference evidence="1" key="1">
    <citation type="journal article" date="2014" name="Front. Microbiol.">
        <title>High frequency of phylogenetically diverse reductive dehalogenase-homologous genes in deep subseafloor sedimentary metagenomes.</title>
        <authorList>
            <person name="Kawai M."/>
            <person name="Futagami T."/>
            <person name="Toyoda A."/>
            <person name="Takaki Y."/>
            <person name="Nishi S."/>
            <person name="Hori S."/>
            <person name="Arai W."/>
            <person name="Tsubouchi T."/>
            <person name="Morono Y."/>
            <person name="Uchiyama I."/>
            <person name="Ito T."/>
            <person name="Fujiyama A."/>
            <person name="Inagaki F."/>
            <person name="Takami H."/>
        </authorList>
    </citation>
    <scope>NUCLEOTIDE SEQUENCE</scope>
    <source>
        <strain evidence="1">Expedition CK06-06</strain>
    </source>
</reference>
<comment type="caution">
    <text evidence="1">The sequence shown here is derived from an EMBL/GenBank/DDBJ whole genome shotgun (WGS) entry which is preliminary data.</text>
</comment>
<sequence>AEFLITFEEYDRAKKLQAEQIKSLQKRYLLGLLTPDETVDRLNQMDLPSQKKTNLLEAWELKKYDQQKIPTKAELARLMKNKIITEDIYRQEMHKRNYSDRYIDWYLAEIAKASREEVYSGN</sequence>
<proteinExistence type="predicted"/>
<accession>X1LRB4</accession>
<dbReference type="AlphaFoldDB" id="X1LRB4"/>
<feature type="non-terminal residue" evidence="1">
    <location>
        <position position="1"/>
    </location>
</feature>
<protein>
    <submittedName>
        <fullName evidence="1">Uncharacterized protein</fullName>
    </submittedName>
</protein>
<dbReference type="EMBL" id="BARU01045797">
    <property type="protein sequence ID" value="GAH96683.1"/>
    <property type="molecule type" value="Genomic_DNA"/>
</dbReference>